<dbReference type="Proteomes" id="UP000217289">
    <property type="component" value="Chromosome"/>
</dbReference>
<dbReference type="OrthoDB" id="5516293at2"/>
<feature type="transmembrane region" description="Helical" evidence="1">
    <location>
        <begin position="123"/>
        <end position="147"/>
    </location>
</feature>
<organism evidence="2 3">
    <name type="scientific">Melittangium boletus DSM 14713</name>
    <dbReference type="NCBI Taxonomy" id="1294270"/>
    <lineage>
        <taxon>Bacteria</taxon>
        <taxon>Pseudomonadati</taxon>
        <taxon>Myxococcota</taxon>
        <taxon>Myxococcia</taxon>
        <taxon>Myxococcales</taxon>
        <taxon>Cystobacterineae</taxon>
        <taxon>Archangiaceae</taxon>
        <taxon>Melittangium</taxon>
    </lineage>
</organism>
<evidence type="ECO:0008006" key="4">
    <source>
        <dbReference type="Google" id="ProtNLM"/>
    </source>
</evidence>
<dbReference type="AlphaFoldDB" id="A0A250IAI2"/>
<name>A0A250IAI2_9BACT</name>
<reference evidence="2 3" key="1">
    <citation type="submission" date="2017-06" db="EMBL/GenBank/DDBJ databases">
        <authorList>
            <person name="Kim H.J."/>
            <person name="Triplett B.A."/>
        </authorList>
    </citation>
    <scope>NUCLEOTIDE SEQUENCE [LARGE SCALE GENOMIC DNA]</scope>
    <source>
        <strain evidence="2 3">DSM 14713</strain>
    </source>
</reference>
<sequence>MKAMTKGRGVRWGPFILGRRCKHAAAELGDIYEAVHAETGAPSLVMIPKPGSTWHPRRNWRKSTYVQAFPPLLGMSMEESPATARLSELTEAENLLLAAIDAVGHDVRMRLHLTRGLLSWRKWWPVLMGLALTGLLLLVLGGCVGWLSRGRAVDAIEPVSVAVDSEKDAPKFAARAVQDPAVIAYPLPNKPFKSQARAPCPPERDEAEINGGCWVVLERRPPCLSDQAEYKGKCYLPVASDQGPRLPQSVSP</sequence>
<evidence type="ECO:0000313" key="2">
    <source>
        <dbReference type="EMBL" id="ATB28210.1"/>
    </source>
</evidence>
<keyword evidence="1" id="KW-0472">Membrane</keyword>
<dbReference type="KEGG" id="mbd:MEBOL_001656"/>
<evidence type="ECO:0000313" key="3">
    <source>
        <dbReference type="Proteomes" id="UP000217289"/>
    </source>
</evidence>
<protein>
    <recommendedName>
        <fullName evidence="4">Protein kinase</fullName>
    </recommendedName>
</protein>
<evidence type="ECO:0000256" key="1">
    <source>
        <dbReference type="SAM" id="Phobius"/>
    </source>
</evidence>
<keyword evidence="1" id="KW-1133">Transmembrane helix</keyword>
<keyword evidence="1" id="KW-0812">Transmembrane</keyword>
<accession>A0A250IAI2</accession>
<proteinExistence type="predicted"/>
<keyword evidence="3" id="KW-1185">Reference proteome</keyword>
<dbReference type="EMBL" id="CP022163">
    <property type="protein sequence ID" value="ATB28210.1"/>
    <property type="molecule type" value="Genomic_DNA"/>
</dbReference>
<gene>
    <name evidence="2" type="ORF">MEBOL_001656</name>
</gene>